<evidence type="ECO:0000259" key="3">
    <source>
        <dbReference type="PROSITE" id="PS50003"/>
    </source>
</evidence>
<feature type="region of interest" description="Disordered" evidence="2">
    <location>
        <begin position="1122"/>
        <end position="1151"/>
    </location>
</feature>
<dbReference type="PANTHER" id="PTHR14336:SF15">
    <property type="entry name" value="DUAL ADAPTER FOR PHOSPHOTYROSINE AND 3-PHOSPHOTYROSINE AND 3-PHOSPHOINOSITIDE"/>
    <property type="match status" value="1"/>
</dbReference>
<feature type="domain" description="PH" evidence="3">
    <location>
        <begin position="59"/>
        <end position="289"/>
    </location>
</feature>
<dbReference type="InterPro" id="IPR051707">
    <property type="entry name" value="PI-Interact_SigTrans_Reg"/>
</dbReference>
<feature type="compositionally biased region" description="Polar residues" evidence="2">
    <location>
        <begin position="667"/>
        <end position="685"/>
    </location>
</feature>
<feature type="region of interest" description="Disordered" evidence="2">
    <location>
        <begin position="362"/>
        <end position="386"/>
    </location>
</feature>
<accession>A0ABD3N3L9</accession>
<feature type="compositionally biased region" description="Polar residues" evidence="2">
    <location>
        <begin position="1023"/>
        <end position="1042"/>
    </location>
</feature>
<name>A0ABD3N3L9_9STRA</name>
<dbReference type="PANTHER" id="PTHR14336">
    <property type="entry name" value="TANDEM PH DOMAIN CONTAINING PROTEIN"/>
    <property type="match status" value="1"/>
</dbReference>
<dbReference type="Gene3D" id="2.30.29.30">
    <property type="entry name" value="Pleckstrin-homology domain (PH domain)/Phosphotyrosine-binding domain (PTB)"/>
    <property type="match status" value="1"/>
</dbReference>
<feature type="region of interest" description="Disordered" evidence="2">
    <location>
        <begin position="956"/>
        <end position="1043"/>
    </location>
</feature>
<dbReference type="Proteomes" id="UP001530293">
    <property type="component" value="Unassembled WGS sequence"/>
</dbReference>
<evidence type="ECO:0000313" key="5">
    <source>
        <dbReference type="Proteomes" id="UP001530293"/>
    </source>
</evidence>
<dbReference type="EMBL" id="JALLBG020000057">
    <property type="protein sequence ID" value="KAL3769147.1"/>
    <property type="molecule type" value="Genomic_DNA"/>
</dbReference>
<keyword evidence="1" id="KW-0175">Coiled coil</keyword>
<sequence>MAAKQGLTAQIHQYSEDTKRSLLSRAPAGIKSHSWLSNLNTTCTIKSAPPRTPEVMSMLGTKCGWLVKRNEQRVWQKRWCCVVPHTFLYYFEAGPQMEVKSDGENDDGNIHTYEAWSGGGININAFANLDQEALNLAVKDGYDEVGHGSGRRSLYSLPNIMGGGGAAAGNNAVDRGHNGENGGPNEDNMVAWDPEHSALTNHLSPMGAGGDGEGNTKGTYQFVASSNLQPVGIIDLECYSSVNRSNINPTVLELAGDSVVNPDLRSFYFQSATVEDAESWIKALLSDRHQSLKDETEAYRQVCESFPLQLANCSDMIDAAETKADAMEHEAYSVRSASEEGRRKVVNAVREMLERRCWETSSVKRKGKGRTGKNEKMNGNKSPLDYNGLPAGLEMEDVASSTSEQKSLLDSVLDEHFEKLETNRVAFLRELEASLSSPSAVATSNVVPPVQTLVDYTSAIIGSFGDLRIHLQKYEKDLSTTVQQDQSQLEALKDAIEERDAQLAETERKLSMVASEFKSELDDSRQQVEELTKQLEAQRMEFSIYQNSTKTKLSELQQHKKILKREVIDLRKKVDECSSENTTVAHEYEKLKSSHKSIKDRNTTLERYIDRLEKQVGVQQNMMEMMSQSGGASFVGKIVGPGVTQSDARDAISLSGMSMGSQSLRRMNSSSNVGESRSTSQSQMKPRTLLPPESKTSTKERRREGEDDRDTSTACYRSESTSDSVNEYDGGGDILPLSSSTSPPPTTSRISTINTVSGVISCDSSDPIMSKRSVEFTLPSCTTDEKSETRSTIHSAAMAAAGVSTDCAFGTPTQSNASKEQYVEEVAQYMDEVRPQPSMDSSAEQLLKTSSSMDDSNIKVASLNDQLLSGDASLPVAGTGGQAGLEDDDLDDSVSRVSDITEDRTQRQIDDDLAERRKILLAYVNKTNGGSSNNSLSNASTQRRLETIENMLPTAAASHGASDSQSGSASRGRLSVAQRARMEADRANTHRSPSPAPRRSGSDSMSQSGTITAPPAAARGDSSVRSTSSVATPTSRSDTIGRSGSFLKSLGKAIEKAVDSSVLGVNLPADGYDESSYEGTESDIGSSIVSDATTTLQERIAKQRMRQVAFLKNKGLIEDESSLRGGAGASVAGGSPNSNKLTPRRLLGPSR</sequence>
<organism evidence="4 5">
    <name type="scientific">Discostella pseudostelligera</name>
    <dbReference type="NCBI Taxonomy" id="259834"/>
    <lineage>
        <taxon>Eukaryota</taxon>
        <taxon>Sar</taxon>
        <taxon>Stramenopiles</taxon>
        <taxon>Ochrophyta</taxon>
        <taxon>Bacillariophyta</taxon>
        <taxon>Coscinodiscophyceae</taxon>
        <taxon>Thalassiosirophycidae</taxon>
        <taxon>Stephanodiscales</taxon>
        <taxon>Stephanodiscaceae</taxon>
        <taxon>Discostella</taxon>
    </lineage>
</organism>
<reference evidence="4 5" key="1">
    <citation type="submission" date="2024-10" db="EMBL/GenBank/DDBJ databases">
        <title>Updated reference genomes for cyclostephanoid diatoms.</title>
        <authorList>
            <person name="Roberts W.R."/>
            <person name="Alverson A.J."/>
        </authorList>
    </citation>
    <scope>NUCLEOTIDE SEQUENCE [LARGE SCALE GENOMIC DNA]</scope>
    <source>
        <strain evidence="4 5">AJA232-27</strain>
    </source>
</reference>
<evidence type="ECO:0000313" key="4">
    <source>
        <dbReference type="EMBL" id="KAL3769147.1"/>
    </source>
</evidence>
<dbReference type="AlphaFoldDB" id="A0ABD3N3L9"/>
<evidence type="ECO:0000256" key="2">
    <source>
        <dbReference type="SAM" id="MobiDB-lite"/>
    </source>
</evidence>
<dbReference type="SMART" id="SM00233">
    <property type="entry name" value="PH"/>
    <property type="match status" value="1"/>
</dbReference>
<dbReference type="InterPro" id="IPR001849">
    <property type="entry name" value="PH_domain"/>
</dbReference>
<dbReference type="SUPFAM" id="SSF50729">
    <property type="entry name" value="PH domain-like"/>
    <property type="match status" value="1"/>
</dbReference>
<comment type="caution">
    <text evidence="4">The sequence shown here is derived from an EMBL/GenBank/DDBJ whole genome shotgun (WGS) entry which is preliminary data.</text>
</comment>
<feature type="compositionally biased region" description="Low complexity" evidence="2">
    <location>
        <begin position="1129"/>
        <end position="1138"/>
    </location>
</feature>
<feature type="compositionally biased region" description="Polar residues" evidence="2">
    <location>
        <begin position="712"/>
        <end position="725"/>
    </location>
</feature>
<dbReference type="PROSITE" id="PS50003">
    <property type="entry name" value="PH_DOMAIN"/>
    <property type="match status" value="1"/>
</dbReference>
<dbReference type="InterPro" id="IPR011993">
    <property type="entry name" value="PH-like_dom_sf"/>
</dbReference>
<feature type="region of interest" description="Disordered" evidence="2">
    <location>
        <begin position="658"/>
        <end position="749"/>
    </location>
</feature>
<feature type="region of interest" description="Disordered" evidence="2">
    <location>
        <begin position="874"/>
        <end position="909"/>
    </location>
</feature>
<feature type="compositionally biased region" description="Basic and acidic residues" evidence="2">
    <location>
        <begin position="899"/>
        <end position="909"/>
    </location>
</feature>
<feature type="compositionally biased region" description="Low complexity" evidence="2">
    <location>
        <begin position="734"/>
        <end position="749"/>
    </location>
</feature>
<feature type="compositionally biased region" description="Low complexity" evidence="2">
    <location>
        <begin position="991"/>
        <end position="1004"/>
    </location>
</feature>
<dbReference type="CDD" id="cd00821">
    <property type="entry name" value="PH"/>
    <property type="match status" value="1"/>
</dbReference>
<keyword evidence="5" id="KW-1185">Reference proteome</keyword>
<protein>
    <recommendedName>
        <fullName evidence="3">PH domain-containing protein</fullName>
    </recommendedName>
</protein>
<feature type="compositionally biased region" description="Basic and acidic residues" evidence="2">
    <location>
        <begin position="696"/>
        <end position="706"/>
    </location>
</feature>
<proteinExistence type="predicted"/>
<evidence type="ECO:0000256" key="1">
    <source>
        <dbReference type="SAM" id="Coils"/>
    </source>
</evidence>
<feature type="coiled-coil region" evidence="1">
    <location>
        <begin position="482"/>
        <end position="615"/>
    </location>
</feature>
<gene>
    <name evidence="4" type="ORF">ACHAWU_001215</name>
</gene>